<reference evidence="3 4" key="1">
    <citation type="submission" date="2024-07" db="EMBL/GenBank/DDBJ databases">
        <authorList>
            <person name="Hebao G."/>
        </authorList>
    </citation>
    <scope>NUCLEOTIDE SEQUENCE [LARGE SCALE GENOMIC DNA]</scope>
    <source>
        <strain evidence="3 4">ACCC 02193</strain>
    </source>
</reference>
<evidence type="ECO:0000313" key="4">
    <source>
        <dbReference type="Proteomes" id="UP001565243"/>
    </source>
</evidence>
<dbReference type="SUPFAM" id="SSF47781">
    <property type="entry name" value="RuvA domain 2-like"/>
    <property type="match status" value="1"/>
</dbReference>
<proteinExistence type="predicted"/>
<gene>
    <name evidence="3" type="ORF">AB6T85_18090</name>
</gene>
<dbReference type="EMBL" id="JBGFFX010000012">
    <property type="protein sequence ID" value="MEY8772318.1"/>
    <property type="molecule type" value="Genomic_DNA"/>
</dbReference>
<dbReference type="InterPro" id="IPR010994">
    <property type="entry name" value="RuvA_2-like"/>
</dbReference>
<sequence>MKTTLQALCFTLLLGGASPLYAGPAIDNVSAPQASAQPSEEKKPPQSESVSINHATAEELSAVMNGVGLKKAQAIISYREQYGPFTQIEQLKEVPGIGNALVERNLTKLKL</sequence>
<keyword evidence="2" id="KW-0732">Signal</keyword>
<name>A0ABV4EBL2_9GAMM</name>
<keyword evidence="4" id="KW-1185">Reference proteome</keyword>
<evidence type="ECO:0000256" key="2">
    <source>
        <dbReference type="SAM" id="SignalP"/>
    </source>
</evidence>
<dbReference type="InterPro" id="IPR051675">
    <property type="entry name" value="Endo/Exo/Phosphatase_dom_1"/>
</dbReference>
<dbReference type="Pfam" id="PF12836">
    <property type="entry name" value="HHH_3"/>
    <property type="match status" value="1"/>
</dbReference>
<feature type="region of interest" description="Disordered" evidence="1">
    <location>
        <begin position="30"/>
        <end position="50"/>
    </location>
</feature>
<evidence type="ECO:0000313" key="3">
    <source>
        <dbReference type="EMBL" id="MEY8772318.1"/>
    </source>
</evidence>
<evidence type="ECO:0000256" key="1">
    <source>
        <dbReference type="SAM" id="MobiDB-lite"/>
    </source>
</evidence>
<dbReference type="InterPro" id="IPR004509">
    <property type="entry name" value="Competence_ComEA_HhH"/>
</dbReference>
<dbReference type="Proteomes" id="UP001565243">
    <property type="component" value="Unassembled WGS sequence"/>
</dbReference>
<comment type="caution">
    <text evidence="3">The sequence shown here is derived from an EMBL/GenBank/DDBJ whole genome shotgun (WGS) entry which is preliminary data.</text>
</comment>
<protein>
    <submittedName>
        <fullName evidence="3">ComEA family DNA-binding protein</fullName>
    </submittedName>
</protein>
<dbReference type="Gene3D" id="1.10.150.280">
    <property type="entry name" value="AF1531-like domain"/>
    <property type="match status" value="1"/>
</dbReference>
<accession>A0ABV4EBL2</accession>
<feature type="signal peptide" evidence="2">
    <location>
        <begin position="1"/>
        <end position="22"/>
    </location>
</feature>
<feature type="chain" id="PRO_5047301667" evidence="2">
    <location>
        <begin position="23"/>
        <end position="111"/>
    </location>
</feature>
<keyword evidence="3" id="KW-0238">DNA-binding</keyword>
<organism evidence="3 4">
    <name type="scientific">Erwinia aeris</name>
    <dbReference type="NCBI Taxonomy" id="3239803"/>
    <lineage>
        <taxon>Bacteria</taxon>
        <taxon>Pseudomonadati</taxon>
        <taxon>Pseudomonadota</taxon>
        <taxon>Gammaproteobacteria</taxon>
        <taxon>Enterobacterales</taxon>
        <taxon>Erwiniaceae</taxon>
        <taxon>Erwinia</taxon>
    </lineage>
</organism>
<dbReference type="NCBIfam" id="TIGR00426">
    <property type="entry name" value="competence protein ComEA helix-hairpin-helix repeat region"/>
    <property type="match status" value="1"/>
</dbReference>
<dbReference type="GO" id="GO:0003677">
    <property type="term" value="F:DNA binding"/>
    <property type="evidence" value="ECO:0007669"/>
    <property type="project" value="UniProtKB-KW"/>
</dbReference>
<dbReference type="RefSeq" id="WP_253455045.1">
    <property type="nucleotide sequence ID" value="NZ_JBGFFX010000012.1"/>
</dbReference>
<dbReference type="PANTHER" id="PTHR21180:SF32">
    <property type="entry name" value="ENDONUCLEASE_EXONUCLEASE_PHOSPHATASE FAMILY DOMAIN-CONTAINING PROTEIN 1"/>
    <property type="match status" value="1"/>
</dbReference>
<dbReference type="PANTHER" id="PTHR21180">
    <property type="entry name" value="ENDONUCLEASE/EXONUCLEASE/PHOSPHATASE FAMILY DOMAIN-CONTAINING PROTEIN 1"/>
    <property type="match status" value="1"/>
</dbReference>